<feature type="non-terminal residue" evidence="2">
    <location>
        <position position="113"/>
    </location>
</feature>
<dbReference type="EMBL" id="ML007044">
    <property type="protein sequence ID" value="RKP16071.1"/>
    <property type="molecule type" value="Genomic_DNA"/>
</dbReference>
<dbReference type="GO" id="GO:0005730">
    <property type="term" value="C:nucleolus"/>
    <property type="evidence" value="ECO:0007669"/>
    <property type="project" value="TreeGrafter"/>
</dbReference>
<dbReference type="PANTHER" id="PTHR12928:SF0">
    <property type="entry name" value="FSHD REGION GENE 1"/>
    <property type="match status" value="1"/>
</dbReference>
<proteinExistence type="predicted"/>
<dbReference type="AlphaFoldDB" id="A0A4P9YBW1"/>
<accession>A0A4P9YBW1</accession>
<dbReference type="GO" id="GO:0071013">
    <property type="term" value="C:catalytic step 2 spliceosome"/>
    <property type="evidence" value="ECO:0007669"/>
    <property type="project" value="TreeGrafter"/>
</dbReference>
<reference evidence="3" key="1">
    <citation type="journal article" date="2018" name="Nat. Microbiol.">
        <title>Leveraging single-cell genomics to expand the fungal tree of life.</title>
        <authorList>
            <person name="Ahrendt S.R."/>
            <person name="Quandt C.A."/>
            <person name="Ciobanu D."/>
            <person name="Clum A."/>
            <person name="Salamov A."/>
            <person name="Andreopoulos B."/>
            <person name="Cheng J.F."/>
            <person name="Woyke T."/>
            <person name="Pelin A."/>
            <person name="Henrissat B."/>
            <person name="Reynolds N.K."/>
            <person name="Benny G.L."/>
            <person name="Smith M.E."/>
            <person name="James T.Y."/>
            <person name="Grigoriev I.V."/>
        </authorList>
    </citation>
    <scope>NUCLEOTIDE SEQUENCE [LARGE SCALE GENOMIC DNA]</scope>
    <source>
        <strain evidence="3">CSF55</strain>
    </source>
</reference>
<protein>
    <submittedName>
        <fullName evidence="2">Uncharacterized protein</fullName>
    </submittedName>
</protein>
<dbReference type="InterPro" id="IPR010414">
    <property type="entry name" value="FRG1"/>
</dbReference>
<evidence type="ECO:0000313" key="2">
    <source>
        <dbReference type="EMBL" id="RKP16071.1"/>
    </source>
</evidence>
<sequence>MSSFKPTKLKFKGDKPKTQKRKREKKPEATDTKQEYFSEDESELPLWMPIKSTKDVFGPLYITLRAENLMCITFSEEGQIELKEAAEEPTEVNQVVSAQKNHNESFSFKTGFG</sequence>
<dbReference type="Proteomes" id="UP000281549">
    <property type="component" value="Unassembled WGS sequence"/>
</dbReference>
<feature type="region of interest" description="Disordered" evidence="1">
    <location>
        <begin position="1"/>
        <end position="38"/>
    </location>
</feature>
<dbReference type="GO" id="GO:0051015">
    <property type="term" value="F:actin filament binding"/>
    <property type="evidence" value="ECO:0007669"/>
    <property type="project" value="TreeGrafter"/>
</dbReference>
<evidence type="ECO:0000256" key="1">
    <source>
        <dbReference type="SAM" id="MobiDB-lite"/>
    </source>
</evidence>
<evidence type="ECO:0000313" key="3">
    <source>
        <dbReference type="Proteomes" id="UP000281549"/>
    </source>
</evidence>
<organism evidence="2 3">
    <name type="scientific">Rozella allomycis (strain CSF55)</name>
    <dbReference type="NCBI Taxonomy" id="988480"/>
    <lineage>
        <taxon>Eukaryota</taxon>
        <taxon>Fungi</taxon>
        <taxon>Fungi incertae sedis</taxon>
        <taxon>Cryptomycota</taxon>
        <taxon>Cryptomycota incertae sedis</taxon>
        <taxon>Rozella</taxon>
    </lineage>
</organism>
<gene>
    <name evidence="2" type="ORF">ROZALSC1DRAFT_31825</name>
</gene>
<name>A0A4P9YBW1_ROZAC</name>
<dbReference type="PANTHER" id="PTHR12928">
    <property type="entry name" value="FRG1 PROTEIN"/>
    <property type="match status" value="1"/>
</dbReference>
<feature type="compositionally biased region" description="Basic and acidic residues" evidence="1">
    <location>
        <begin position="25"/>
        <end position="36"/>
    </location>
</feature>